<dbReference type="NCBIfam" id="TIGR01068">
    <property type="entry name" value="thioredoxin"/>
    <property type="match status" value="1"/>
</dbReference>
<keyword evidence="4" id="KW-0249">Electron transport</keyword>
<keyword evidence="3" id="KW-0479">Metal-binding</keyword>
<dbReference type="Pfam" id="PF00085">
    <property type="entry name" value="Thioredoxin"/>
    <property type="match status" value="1"/>
</dbReference>
<sequence length="152" mass="16874">MNQMNTRTIRCTKCGTKNRIPIDKAEAHAKCGKCSSPLDTSDLLNRSPVNVTDDNFATKALRSPIPVLVDCWAPWCGPCRMVGPIMEELAEEYCGKIRVCKLNVDENPATASRFRISSIPTMLIFDKGEFKDTIVGAVPKQQIIGRISYLIL</sequence>
<dbReference type="GO" id="GO:0045454">
    <property type="term" value="P:cell redox homeostasis"/>
    <property type="evidence" value="ECO:0007669"/>
    <property type="project" value="TreeGrafter"/>
</dbReference>
<dbReference type="GO" id="GO:0015035">
    <property type="term" value="F:protein-disulfide reductase activity"/>
    <property type="evidence" value="ECO:0007669"/>
    <property type="project" value="UniProtKB-UniRule"/>
</dbReference>
<dbReference type="InterPro" id="IPR049299">
    <property type="entry name" value="Thio2_N"/>
</dbReference>
<reference evidence="9" key="1">
    <citation type="submission" date="2018-01" db="EMBL/GenBank/DDBJ databases">
        <authorList>
            <person name="Regsiter A."/>
            <person name="William W."/>
        </authorList>
    </citation>
    <scope>NUCLEOTIDE SEQUENCE</scope>
    <source>
        <strain evidence="9">TRIP AH-1</strain>
    </source>
</reference>
<keyword evidence="9" id="KW-0560">Oxidoreductase</keyword>
<dbReference type="SUPFAM" id="SSF52833">
    <property type="entry name" value="Thioredoxin-like"/>
    <property type="match status" value="1"/>
</dbReference>
<evidence type="ECO:0000313" key="9">
    <source>
        <dbReference type="EMBL" id="SPD71766.1"/>
    </source>
</evidence>
<dbReference type="GO" id="GO:0005829">
    <property type="term" value="C:cytosol"/>
    <property type="evidence" value="ECO:0007669"/>
    <property type="project" value="TreeGrafter"/>
</dbReference>
<organism evidence="9">
    <name type="scientific">uncultured Desulfobacterium sp</name>
    <dbReference type="NCBI Taxonomy" id="201089"/>
    <lineage>
        <taxon>Bacteria</taxon>
        <taxon>Pseudomonadati</taxon>
        <taxon>Thermodesulfobacteriota</taxon>
        <taxon>Desulfobacteria</taxon>
        <taxon>Desulfobacterales</taxon>
        <taxon>Desulfobacteriaceae</taxon>
        <taxon>Desulfobacterium</taxon>
        <taxon>environmental samples</taxon>
    </lineage>
</organism>
<keyword evidence="5" id="KW-1015">Disulfide bond</keyword>
<gene>
    <name evidence="9" type="primary">trxC</name>
    <name evidence="9" type="ORF">PITCH_A1020011</name>
</gene>
<dbReference type="PRINTS" id="PR00421">
    <property type="entry name" value="THIOREDOXIN"/>
</dbReference>
<evidence type="ECO:0000256" key="1">
    <source>
        <dbReference type="ARBA" id="ARBA00008987"/>
    </source>
</evidence>
<dbReference type="FunFam" id="3.40.30.10:FF:000001">
    <property type="entry name" value="Thioredoxin"/>
    <property type="match status" value="1"/>
</dbReference>
<dbReference type="InterPro" id="IPR017937">
    <property type="entry name" value="Thioredoxin_CS"/>
</dbReference>
<evidence type="ECO:0000256" key="5">
    <source>
        <dbReference type="ARBA" id="ARBA00023157"/>
    </source>
</evidence>
<name>A0A445MQN7_9BACT</name>
<dbReference type="EMBL" id="OJIN01000005">
    <property type="protein sequence ID" value="SPD71766.1"/>
    <property type="molecule type" value="Genomic_DNA"/>
</dbReference>
<dbReference type="Pfam" id="PF21352">
    <property type="entry name" value="Zn_ribbon_Thio2"/>
    <property type="match status" value="1"/>
</dbReference>
<evidence type="ECO:0000256" key="4">
    <source>
        <dbReference type="ARBA" id="ARBA00022982"/>
    </source>
</evidence>
<dbReference type="AlphaFoldDB" id="A0A445MQN7"/>
<protein>
    <recommendedName>
        <fullName evidence="7">Thioredoxin</fullName>
    </recommendedName>
</protein>
<dbReference type="PROSITE" id="PS00194">
    <property type="entry name" value="THIOREDOXIN_1"/>
    <property type="match status" value="1"/>
</dbReference>
<dbReference type="GO" id="GO:0046872">
    <property type="term" value="F:metal ion binding"/>
    <property type="evidence" value="ECO:0007669"/>
    <property type="project" value="UniProtKB-KW"/>
</dbReference>
<evidence type="ECO:0000256" key="7">
    <source>
        <dbReference type="NCBIfam" id="TIGR01068"/>
    </source>
</evidence>
<evidence type="ECO:0000256" key="3">
    <source>
        <dbReference type="ARBA" id="ARBA00022723"/>
    </source>
</evidence>
<evidence type="ECO:0000256" key="6">
    <source>
        <dbReference type="ARBA" id="ARBA00023284"/>
    </source>
</evidence>
<dbReference type="CDD" id="cd02947">
    <property type="entry name" value="TRX_family"/>
    <property type="match status" value="1"/>
</dbReference>
<dbReference type="Gene3D" id="2.30.30.380">
    <property type="entry name" value="Zn-finger domain of Sec23/24"/>
    <property type="match status" value="1"/>
</dbReference>
<dbReference type="PROSITE" id="PS51352">
    <property type="entry name" value="THIOREDOXIN_2"/>
    <property type="match status" value="1"/>
</dbReference>
<dbReference type="PANTHER" id="PTHR45663:SF11">
    <property type="entry name" value="GEO12009P1"/>
    <property type="match status" value="1"/>
</dbReference>
<evidence type="ECO:0000256" key="2">
    <source>
        <dbReference type="ARBA" id="ARBA00022448"/>
    </source>
</evidence>
<dbReference type="InterPro" id="IPR013766">
    <property type="entry name" value="Thioredoxin_domain"/>
</dbReference>
<feature type="domain" description="Thioredoxin" evidence="8">
    <location>
        <begin position="29"/>
        <end position="152"/>
    </location>
</feature>
<dbReference type="InterPro" id="IPR005746">
    <property type="entry name" value="Thioredoxin"/>
</dbReference>
<keyword evidence="6" id="KW-0676">Redox-active center</keyword>
<comment type="similarity">
    <text evidence="1">Belongs to the thioredoxin family.</text>
</comment>
<dbReference type="NCBIfam" id="NF008229">
    <property type="entry name" value="PRK10996.1"/>
    <property type="match status" value="1"/>
</dbReference>
<accession>A0A445MQN7</accession>
<keyword evidence="2" id="KW-0813">Transport</keyword>
<proteinExistence type="inferred from homology"/>
<dbReference type="Gene3D" id="3.40.30.10">
    <property type="entry name" value="Glutaredoxin"/>
    <property type="match status" value="1"/>
</dbReference>
<dbReference type="InterPro" id="IPR036249">
    <property type="entry name" value="Thioredoxin-like_sf"/>
</dbReference>
<evidence type="ECO:0000259" key="8">
    <source>
        <dbReference type="PROSITE" id="PS51352"/>
    </source>
</evidence>
<dbReference type="PANTHER" id="PTHR45663">
    <property type="entry name" value="GEO12009P1"/>
    <property type="match status" value="1"/>
</dbReference>